<evidence type="ECO:0000256" key="1">
    <source>
        <dbReference type="ARBA" id="ARBA00004115"/>
    </source>
</evidence>
<feature type="signal peptide" evidence="8">
    <location>
        <begin position="1"/>
        <end position="23"/>
    </location>
</feature>
<evidence type="ECO:0000313" key="10">
    <source>
        <dbReference type="RefSeq" id="XP_021846760.1"/>
    </source>
</evidence>
<dbReference type="RefSeq" id="XP_021846760.1">
    <property type="nucleotide sequence ID" value="XM_021991068.2"/>
</dbReference>
<dbReference type="GO" id="GO:0005789">
    <property type="term" value="C:endoplasmic reticulum membrane"/>
    <property type="evidence" value="ECO:0007669"/>
    <property type="project" value="UniProtKB-SubCell"/>
</dbReference>
<evidence type="ECO:0000256" key="4">
    <source>
        <dbReference type="ARBA" id="ARBA00022824"/>
    </source>
</evidence>
<protein>
    <recommendedName>
        <fullName evidence="7">Translocon-associated protein subunit alpha</fullName>
        <shortName evidence="7">TRAP-alpha</shortName>
    </recommendedName>
    <alternativeName>
        <fullName evidence="7">Signal sequence receptor subunit alpha</fullName>
    </alternativeName>
</protein>
<evidence type="ECO:0000313" key="9">
    <source>
        <dbReference type="Proteomes" id="UP000813463"/>
    </source>
</evidence>
<dbReference type="Pfam" id="PF03896">
    <property type="entry name" value="TRAP_alpha"/>
    <property type="match status" value="1"/>
</dbReference>
<reference evidence="9" key="1">
    <citation type="journal article" date="2021" name="Nat. Commun.">
        <title>Genomic analyses provide insights into spinach domestication and the genetic basis of agronomic traits.</title>
        <authorList>
            <person name="Cai X."/>
            <person name="Sun X."/>
            <person name="Xu C."/>
            <person name="Sun H."/>
            <person name="Wang X."/>
            <person name="Ge C."/>
            <person name="Zhang Z."/>
            <person name="Wang Q."/>
            <person name="Fei Z."/>
            <person name="Jiao C."/>
            <person name="Wang Q."/>
        </authorList>
    </citation>
    <scope>NUCLEOTIDE SEQUENCE [LARGE SCALE GENOMIC DNA]</scope>
    <source>
        <strain evidence="9">cv. Varoflay</strain>
    </source>
</reference>
<comment type="similarity">
    <text evidence="7">Belongs to the TRAP-alpha family.</text>
</comment>
<evidence type="ECO:0000256" key="5">
    <source>
        <dbReference type="ARBA" id="ARBA00022989"/>
    </source>
</evidence>
<evidence type="ECO:0000256" key="2">
    <source>
        <dbReference type="ARBA" id="ARBA00022692"/>
    </source>
</evidence>
<dbReference type="InterPro" id="IPR005595">
    <property type="entry name" value="TRAP_alpha"/>
</dbReference>
<dbReference type="KEGG" id="soe:110786516"/>
<comment type="domain">
    <text evidence="7">Shows a remarkable charge distribution with the N-terminus being highly negatively charged, and the cytoplasmic C-terminus positively charged.</text>
</comment>
<dbReference type="PANTHER" id="PTHR12924">
    <property type="entry name" value="TRANSLOCON-ASSOCIATED PROTEIN, ALPHA SUBUNIT"/>
    <property type="match status" value="1"/>
</dbReference>
<organism evidence="9 10">
    <name type="scientific">Spinacia oleracea</name>
    <name type="common">Spinach</name>
    <dbReference type="NCBI Taxonomy" id="3562"/>
    <lineage>
        <taxon>Eukaryota</taxon>
        <taxon>Viridiplantae</taxon>
        <taxon>Streptophyta</taxon>
        <taxon>Embryophyta</taxon>
        <taxon>Tracheophyta</taxon>
        <taxon>Spermatophyta</taxon>
        <taxon>Magnoliopsida</taxon>
        <taxon>eudicotyledons</taxon>
        <taxon>Gunneridae</taxon>
        <taxon>Pentapetalae</taxon>
        <taxon>Caryophyllales</taxon>
        <taxon>Chenopodiaceae</taxon>
        <taxon>Chenopodioideae</taxon>
        <taxon>Anserineae</taxon>
        <taxon>Spinacia</taxon>
    </lineage>
</organism>
<evidence type="ECO:0000256" key="7">
    <source>
        <dbReference type="RuleBase" id="RU368074"/>
    </source>
</evidence>
<keyword evidence="3 7" id="KW-0732">Signal</keyword>
<dbReference type="Proteomes" id="UP000813463">
    <property type="component" value="Chromosome 4"/>
</dbReference>
<reference evidence="10" key="2">
    <citation type="submission" date="2025-08" db="UniProtKB">
        <authorList>
            <consortium name="RefSeq"/>
        </authorList>
    </citation>
    <scope>IDENTIFICATION</scope>
    <source>
        <tissue evidence="10">Leaf</tissue>
    </source>
</reference>
<comment type="subunit">
    <text evidence="7">Heterotetramer of TRAP-alpha, TRAP-beta, TRAP-delta and TRAP-gamma.</text>
</comment>
<gene>
    <name evidence="10" type="primary">LOC110786516</name>
</gene>
<dbReference type="AlphaFoldDB" id="A0A9R0JTQ1"/>
<feature type="chain" id="PRO_5040270156" description="Translocon-associated protein subunit alpha" evidence="8">
    <location>
        <begin position="24"/>
        <end position="257"/>
    </location>
</feature>
<keyword evidence="2 7" id="KW-0812">Transmembrane</keyword>
<proteinExistence type="inferred from homology"/>
<sequence>MAIRVFFIALLLLASPFLQVAMCQSESSDDTIGDSVAEEMSNLGIVNDDTQVYGDESLSSSPGVETACVFPNNIGKVVTAGEESEVLVGIKYNGEANINVVAIQASVHLPYDHRLLVQNLTAQVFNNASVPSSAQATFPYVFAVSKYLQPGSFDLVGSIVYEIDNTAYQSTFYNGTIEVTEASGPLTIETVFLVTLAFALVAALGLWIRGQLQRFSKKSKKAPKVEVGTRSTDASLDEWLQGTAYTQSQANKLKKKK</sequence>
<keyword evidence="6 7" id="KW-0472">Membrane</keyword>
<comment type="subcellular location">
    <subcellularLocation>
        <location evidence="1 7">Endoplasmic reticulum membrane</location>
        <topology evidence="1 7">Single-pass type I membrane protein</topology>
    </subcellularLocation>
</comment>
<keyword evidence="5 7" id="KW-1133">Transmembrane helix</keyword>
<dbReference type="GO" id="GO:0005783">
    <property type="term" value="C:endoplasmic reticulum"/>
    <property type="evidence" value="ECO:0000318"/>
    <property type="project" value="GO_Central"/>
</dbReference>
<evidence type="ECO:0000256" key="8">
    <source>
        <dbReference type="SAM" id="SignalP"/>
    </source>
</evidence>
<dbReference type="GeneID" id="110786516"/>
<dbReference type="PANTHER" id="PTHR12924:SF0">
    <property type="entry name" value="TRANSLOCON-ASSOCIATED PROTEIN SUBUNIT ALPHA"/>
    <property type="match status" value="1"/>
</dbReference>
<evidence type="ECO:0000256" key="3">
    <source>
        <dbReference type="ARBA" id="ARBA00022729"/>
    </source>
</evidence>
<feature type="transmembrane region" description="Helical" evidence="7">
    <location>
        <begin position="190"/>
        <end position="208"/>
    </location>
</feature>
<evidence type="ECO:0000256" key="6">
    <source>
        <dbReference type="ARBA" id="ARBA00023136"/>
    </source>
</evidence>
<keyword evidence="4 7" id="KW-0256">Endoplasmic reticulum</keyword>
<keyword evidence="7" id="KW-0106">Calcium</keyword>
<keyword evidence="9" id="KW-1185">Reference proteome</keyword>
<comment type="function">
    <text evidence="7">TRAP proteins are part of a complex whose function is to bind calcium to the ER membrane and thereby regulate the retention of ER resident proteins. May be involved in the recycling of the translocation apparatus after completion of the translocation process or may function as a membrane-bound chaperone facilitating folding of translocated proteins.</text>
</comment>
<dbReference type="OrthoDB" id="1926781at2759"/>
<name>A0A9R0JTQ1_SPIOL</name>
<accession>A0A9R0JTQ1</accession>